<proteinExistence type="predicted"/>
<dbReference type="Proteomes" id="UP001219518">
    <property type="component" value="Unassembled WGS sequence"/>
</dbReference>
<evidence type="ECO:0000313" key="2">
    <source>
        <dbReference type="EMBL" id="KAK3925119.1"/>
    </source>
</evidence>
<reference evidence="2" key="2">
    <citation type="journal article" date="2023" name="BMC Genomics">
        <title>Pest status, molecular evolution, and epigenetic factors derived from the genome assembly of Frankliniella fusca, a thysanopteran phytovirus vector.</title>
        <authorList>
            <person name="Catto M.A."/>
            <person name="Labadie P.E."/>
            <person name="Jacobson A.L."/>
            <person name="Kennedy G.G."/>
            <person name="Srinivasan R."/>
            <person name="Hunt B.G."/>
        </authorList>
    </citation>
    <scope>NUCLEOTIDE SEQUENCE</scope>
    <source>
        <strain evidence="2">PL_HMW_Pooled</strain>
    </source>
</reference>
<name>A0AAE1HPI0_9NEOP</name>
<evidence type="ECO:0000256" key="1">
    <source>
        <dbReference type="SAM" id="MobiDB-lite"/>
    </source>
</evidence>
<sequence>VSILFLRNPIEARPSPPTSESSVRTATLALVLAGRAHLKHDKSGAQRGSAMHDLLAEFAAECLEEPDDPGAAPRRPQEPHGHNSSAVSSDQQLIGAGGPAAAGQRTQHEQLAWKCKQKVFGPIPKPLVSEGMFFHHGMRHWPMIARPLWGAAAIVTDMTAHDRSGGDKINSK</sequence>
<dbReference type="EMBL" id="JAHWGI010001216">
    <property type="protein sequence ID" value="KAK3925119.1"/>
    <property type="molecule type" value="Genomic_DNA"/>
</dbReference>
<feature type="region of interest" description="Disordered" evidence="1">
    <location>
        <begin position="65"/>
        <end position="109"/>
    </location>
</feature>
<evidence type="ECO:0000313" key="3">
    <source>
        <dbReference type="Proteomes" id="UP001219518"/>
    </source>
</evidence>
<dbReference type="AlphaFoldDB" id="A0AAE1HPI0"/>
<feature type="compositionally biased region" description="Polar residues" evidence="1">
    <location>
        <begin position="82"/>
        <end position="92"/>
    </location>
</feature>
<comment type="caution">
    <text evidence="2">The sequence shown here is derived from an EMBL/GenBank/DDBJ whole genome shotgun (WGS) entry which is preliminary data.</text>
</comment>
<gene>
    <name evidence="2" type="ORF">KUF71_013388</name>
</gene>
<keyword evidence="3" id="KW-1185">Reference proteome</keyword>
<reference evidence="2" key="1">
    <citation type="submission" date="2021-07" db="EMBL/GenBank/DDBJ databases">
        <authorList>
            <person name="Catto M.A."/>
            <person name="Jacobson A."/>
            <person name="Kennedy G."/>
            <person name="Labadie P."/>
            <person name="Hunt B.G."/>
            <person name="Srinivasan R."/>
        </authorList>
    </citation>
    <scope>NUCLEOTIDE SEQUENCE</scope>
    <source>
        <strain evidence="2">PL_HMW_Pooled</strain>
        <tissue evidence="2">Head</tissue>
    </source>
</reference>
<organism evidence="2 3">
    <name type="scientific">Frankliniella fusca</name>
    <dbReference type="NCBI Taxonomy" id="407009"/>
    <lineage>
        <taxon>Eukaryota</taxon>
        <taxon>Metazoa</taxon>
        <taxon>Ecdysozoa</taxon>
        <taxon>Arthropoda</taxon>
        <taxon>Hexapoda</taxon>
        <taxon>Insecta</taxon>
        <taxon>Pterygota</taxon>
        <taxon>Neoptera</taxon>
        <taxon>Paraneoptera</taxon>
        <taxon>Thysanoptera</taxon>
        <taxon>Terebrantia</taxon>
        <taxon>Thripoidea</taxon>
        <taxon>Thripidae</taxon>
        <taxon>Frankliniella</taxon>
    </lineage>
</organism>
<protein>
    <submittedName>
        <fullName evidence="2">Pecanex-like protein 1</fullName>
    </submittedName>
</protein>
<feature type="non-terminal residue" evidence="2">
    <location>
        <position position="172"/>
    </location>
</feature>
<accession>A0AAE1HPI0</accession>